<accession>U1MSV5</accession>
<evidence type="ECO:0000259" key="2">
    <source>
        <dbReference type="Pfam" id="PF01882"/>
    </source>
</evidence>
<dbReference type="Pfam" id="PF01882">
    <property type="entry name" value="DUF58"/>
    <property type="match status" value="1"/>
</dbReference>
<evidence type="ECO:0000313" key="3">
    <source>
        <dbReference type="EMBL" id="ERG93299.1"/>
    </source>
</evidence>
<evidence type="ECO:0000256" key="1">
    <source>
        <dbReference type="SAM" id="MobiDB-lite"/>
    </source>
</evidence>
<feature type="region of interest" description="Disordered" evidence="1">
    <location>
        <begin position="325"/>
        <end position="382"/>
    </location>
</feature>
<dbReference type="HOGENOM" id="CLU_772949_0_0_2"/>
<organism evidence="3 4">
    <name type="scientific">Haloquadratum walsbyi J07HQW1</name>
    <dbReference type="NCBI Taxonomy" id="1238424"/>
    <lineage>
        <taxon>Archaea</taxon>
        <taxon>Methanobacteriati</taxon>
        <taxon>Methanobacteriota</taxon>
        <taxon>Stenosarchaea group</taxon>
        <taxon>Halobacteria</taxon>
        <taxon>Halobacteriales</taxon>
        <taxon>Haloferacaceae</taxon>
        <taxon>Haloquadratum</taxon>
    </lineage>
</organism>
<dbReference type="InterPro" id="IPR002881">
    <property type="entry name" value="DUF58"/>
</dbReference>
<dbReference type="STRING" id="1238424.J07HQW1_03360"/>
<dbReference type="PANTHER" id="PTHR34351:SF1">
    <property type="entry name" value="SLR1927 PROTEIN"/>
    <property type="match status" value="1"/>
</dbReference>
<evidence type="ECO:0000313" key="4">
    <source>
        <dbReference type="Proteomes" id="UP000030649"/>
    </source>
</evidence>
<gene>
    <name evidence="3" type="ORF">J07HQW1_03360</name>
</gene>
<dbReference type="AlphaFoldDB" id="U1MSV5"/>
<reference evidence="3 4" key="1">
    <citation type="journal article" date="2013" name="PLoS ONE">
        <title>Assembly-driven community genomics of a hypersaline microbial ecosystem.</title>
        <authorList>
            <person name="Podell S."/>
            <person name="Ugalde J.A."/>
            <person name="Narasingarao P."/>
            <person name="Banfield J.F."/>
            <person name="Heidelberg K.B."/>
            <person name="Allen E.E."/>
        </authorList>
    </citation>
    <scope>NUCLEOTIDE SEQUENCE [LARGE SCALE GENOMIC DNA]</scope>
    <source>
        <strain evidence="4">J07HQW1</strain>
    </source>
</reference>
<feature type="domain" description="DUF58" evidence="2">
    <location>
        <begin position="175"/>
        <end position="280"/>
    </location>
</feature>
<dbReference type="EMBL" id="KE356560">
    <property type="protein sequence ID" value="ERG93299.1"/>
    <property type="molecule type" value="Genomic_DNA"/>
</dbReference>
<feature type="compositionally biased region" description="Low complexity" evidence="1">
    <location>
        <begin position="362"/>
        <end position="375"/>
    </location>
</feature>
<sequence length="382" mass="40800">MIILVCLVALSAGIISGPRALDAVVIPGVVTLFASILDIGRVSEPFVKRTLPSPAEPGTKAQVLLEIEADRPVPVKAIDTIPSGLTGTPIVETIADGTGAEYELQRRDRGRHTIGPVTVRLRDRLGLLERVFIIENTDSVTVFPRTRSLTPAAAGALRNTAAPTAGAQRGSFKGLREYTRGDALRDVHWKASARHDELFTRDFGSAANQDSQLDSLSVAINVDRSSNISAEFIDAAATAAASICVEALEQGAAIQLQTPTGNATAITGSEHSILECLAELSVPGSSHEDNTPNADIHVTVTTESVIVYFGERTVDFEELLSIEKTESQQNNTASTTTNMIDNNNNDNDITIGTDTYSKAYSESENISSQTSSDDSTVQERYT</sequence>
<dbReference type="Proteomes" id="UP000030649">
    <property type="component" value="Unassembled WGS sequence"/>
</dbReference>
<dbReference type="PANTHER" id="PTHR34351">
    <property type="entry name" value="SLR1927 PROTEIN-RELATED"/>
    <property type="match status" value="1"/>
</dbReference>
<feature type="compositionally biased region" description="Low complexity" evidence="1">
    <location>
        <begin position="327"/>
        <end position="355"/>
    </location>
</feature>
<protein>
    <submittedName>
        <fullName evidence="3">Conserved repeat domain protein</fullName>
    </submittedName>
</protein>
<name>U1MSV5_9EURY</name>
<proteinExistence type="predicted"/>